<accession>A0A1X2I823</accession>
<organism evidence="1 2">
    <name type="scientific">Absidia repens</name>
    <dbReference type="NCBI Taxonomy" id="90262"/>
    <lineage>
        <taxon>Eukaryota</taxon>
        <taxon>Fungi</taxon>
        <taxon>Fungi incertae sedis</taxon>
        <taxon>Mucoromycota</taxon>
        <taxon>Mucoromycotina</taxon>
        <taxon>Mucoromycetes</taxon>
        <taxon>Mucorales</taxon>
        <taxon>Cunninghamellaceae</taxon>
        <taxon>Absidia</taxon>
    </lineage>
</organism>
<proteinExistence type="predicted"/>
<sequence>MNSTWIITNDEQLTYLKAMAVQHFTGYQAHAFSERQHFWAKATTINHYLVPTLLEYLHLKLIKPTSTLELMAYRREKRQLIKDILQNTTDNIRHINAVIRKLDNVDDWEQLAGVALIEEGHVEAGLDLANLFGLGQLMA</sequence>
<dbReference type="EMBL" id="MCGE01000021">
    <property type="protein sequence ID" value="ORZ11416.1"/>
    <property type="molecule type" value="Genomic_DNA"/>
</dbReference>
<reference evidence="1 2" key="1">
    <citation type="submission" date="2016-07" db="EMBL/GenBank/DDBJ databases">
        <title>Pervasive Adenine N6-methylation of Active Genes in Fungi.</title>
        <authorList>
            <consortium name="DOE Joint Genome Institute"/>
            <person name="Mondo S.J."/>
            <person name="Dannebaum R.O."/>
            <person name="Kuo R.C."/>
            <person name="Labutti K."/>
            <person name="Haridas S."/>
            <person name="Kuo A."/>
            <person name="Salamov A."/>
            <person name="Ahrendt S.R."/>
            <person name="Lipzen A."/>
            <person name="Sullivan W."/>
            <person name="Andreopoulos W.B."/>
            <person name="Clum A."/>
            <person name="Lindquist E."/>
            <person name="Daum C."/>
            <person name="Ramamoorthy G.K."/>
            <person name="Gryganskyi A."/>
            <person name="Culley D."/>
            <person name="Magnuson J.K."/>
            <person name="James T.Y."/>
            <person name="O'Malley M.A."/>
            <person name="Stajich J.E."/>
            <person name="Spatafora J.W."/>
            <person name="Visel A."/>
            <person name="Grigoriev I.V."/>
        </authorList>
    </citation>
    <scope>NUCLEOTIDE SEQUENCE [LARGE SCALE GENOMIC DNA]</scope>
    <source>
        <strain evidence="1 2">NRRL 1336</strain>
    </source>
</reference>
<keyword evidence="2" id="KW-1185">Reference proteome</keyword>
<protein>
    <submittedName>
        <fullName evidence="1">Uncharacterized protein</fullName>
    </submittedName>
</protein>
<dbReference type="Proteomes" id="UP000193560">
    <property type="component" value="Unassembled WGS sequence"/>
</dbReference>
<comment type="caution">
    <text evidence="1">The sequence shown here is derived from an EMBL/GenBank/DDBJ whole genome shotgun (WGS) entry which is preliminary data.</text>
</comment>
<dbReference type="AlphaFoldDB" id="A0A1X2I823"/>
<gene>
    <name evidence="1" type="ORF">BCR42DRAFT_440449</name>
</gene>
<evidence type="ECO:0000313" key="1">
    <source>
        <dbReference type="EMBL" id="ORZ11416.1"/>
    </source>
</evidence>
<evidence type="ECO:0000313" key="2">
    <source>
        <dbReference type="Proteomes" id="UP000193560"/>
    </source>
</evidence>
<name>A0A1X2I823_9FUNG</name>